<dbReference type="Proteomes" id="UP000670092">
    <property type="component" value="Unassembled WGS sequence"/>
</dbReference>
<dbReference type="EMBL" id="JAEVHI010000005">
    <property type="protein sequence ID" value="KAG5291012.1"/>
    <property type="molecule type" value="Genomic_DNA"/>
</dbReference>
<gene>
    <name evidence="1" type="ORF">I7I52_08205</name>
</gene>
<sequence>MLFLDLCSRSAGVQHAYIVPSQECGPTKAGAKTEKASTSRTRFDETKLPSICKRTTDGSGSLTKLQYHSKKEPIS</sequence>
<dbReference type="AlphaFoldDB" id="A0A8H7YJM4"/>
<dbReference type="VEuPathDB" id="FungiDB:I7I52_08205"/>
<evidence type="ECO:0000313" key="1">
    <source>
        <dbReference type="EMBL" id="KAG5291012.1"/>
    </source>
</evidence>
<comment type="caution">
    <text evidence="1">The sequence shown here is derived from an EMBL/GenBank/DDBJ whole genome shotgun (WGS) entry which is preliminary data.</text>
</comment>
<name>A0A8H7YJM4_AJECA</name>
<evidence type="ECO:0000313" key="2">
    <source>
        <dbReference type="Proteomes" id="UP000670092"/>
    </source>
</evidence>
<protein>
    <submittedName>
        <fullName evidence="1">Uncharacterized protein</fullName>
    </submittedName>
</protein>
<reference evidence="1 2" key="1">
    <citation type="submission" date="2021-01" db="EMBL/GenBank/DDBJ databases">
        <title>Chromosome-level genome assembly of a human fungal pathogen reveals clustering of transcriptionally co-regulated genes.</title>
        <authorList>
            <person name="Voorhies M."/>
            <person name="Cohen S."/>
            <person name="Shea T.P."/>
            <person name="Petrus S."/>
            <person name="Munoz J.F."/>
            <person name="Poplawski S."/>
            <person name="Goldman W.E."/>
            <person name="Michael T."/>
            <person name="Cuomo C.A."/>
            <person name="Sil A."/>
            <person name="Beyhan S."/>
        </authorList>
    </citation>
    <scope>NUCLEOTIDE SEQUENCE [LARGE SCALE GENOMIC DNA]</scope>
    <source>
        <strain evidence="1 2">G184AR</strain>
    </source>
</reference>
<organism evidence="1 2">
    <name type="scientific">Ajellomyces capsulatus</name>
    <name type="common">Darling's disease fungus</name>
    <name type="synonym">Histoplasma capsulatum</name>
    <dbReference type="NCBI Taxonomy" id="5037"/>
    <lineage>
        <taxon>Eukaryota</taxon>
        <taxon>Fungi</taxon>
        <taxon>Dikarya</taxon>
        <taxon>Ascomycota</taxon>
        <taxon>Pezizomycotina</taxon>
        <taxon>Eurotiomycetes</taxon>
        <taxon>Eurotiomycetidae</taxon>
        <taxon>Onygenales</taxon>
        <taxon>Ajellomycetaceae</taxon>
        <taxon>Histoplasma</taxon>
    </lineage>
</organism>
<proteinExistence type="predicted"/>
<accession>A0A8H7YJM4</accession>